<reference evidence="5 6" key="1">
    <citation type="journal article" date="2014" name="Nat. Commun.">
        <title>Klebsormidium flaccidum genome reveals primary factors for plant terrestrial adaptation.</title>
        <authorList>
            <person name="Hori K."/>
            <person name="Maruyama F."/>
            <person name="Fujisawa T."/>
            <person name="Togashi T."/>
            <person name="Yamamoto N."/>
            <person name="Seo M."/>
            <person name="Sato S."/>
            <person name="Yamada T."/>
            <person name="Mori H."/>
            <person name="Tajima N."/>
            <person name="Moriyama T."/>
            <person name="Ikeuchi M."/>
            <person name="Watanabe M."/>
            <person name="Wada H."/>
            <person name="Kobayashi K."/>
            <person name="Saito M."/>
            <person name="Masuda T."/>
            <person name="Sasaki-Sekimoto Y."/>
            <person name="Mashiguchi K."/>
            <person name="Awai K."/>
            <person name="Shimojima M."/>
            <person name="Masuda S."/>
            <person name="Iwai M."/>
            <person name="Nobusawa T."/>
            <person name="Narise T."/>
            <person name="Kondo S."/>
            <person name="Saito H."/>
            <person name="Sato R."/>
            <person name="Murakawa M."/>
            <person name="Ihara Y."/>
            <person name="Oshima-Yamada Y."/>
            <person name="Ohtaka K."/>
            <person name="Satoh M."/>
            <person name="Sonobe K."/>
            <person name="Ishii M."/>
            <person name="Ohtani R."/>
            <person name="Kanamori-Sato M."/>
            <person name="Honoki R."/>
            <person name="Miyazaki D."/>
            <person name="Mochizuki H."/>
            <person name="Umetsu J."/>
            <person name="Higashi K."/>
            <person name="Shibata D."/>
            <person name="Kamiya Y."/>
            <person name="Sato N."/>
            <person name="Nakamura Y."/>
            <person name="Tabata S."/>
            <person name="Ida S."/>
            <person name="Kurokawa K."/>
            <person name="Ohta H."/>
        </authorList>
    </citation>
    <scope>NUCLEOTIDE SEQUENCE [LARGE SCALE GENOMIC DNA]</scope>
    <source>
        <strain evidence="5 6">NIES-2285</strain>
    </source>
</reference>
<dbReference type="Pfam" id="PF01476">
    <property type="entry name" value="LysM"/>
    <property type="match status" value="1"/>
</dbReference>
<dbReference type="Proteomes" id="UP000054558">
    <property type="component" value="Unassembled WGS sequence"/>
</dbReference>
<gene>
    <name evidence="5" type="ORF">KFL_010690020</name>
</gene>
<keyword evidence="2" id="KW-1133">Transmembrane helix</keyword>
<dbReference type="InterPro" id="IPR036779">
    <property type="entry name" value="LysM_dom_sf"/>
</dbReference>
<dbReference type="Gene3D" id="3.10.350.10">
    <property type="entry name" value="LysM domain"/>
    <property type="match status" value="1"/>
</dbReference>
<keyword evidence="6" id="KW-1185">Reference proteome</keyword>
<dbReference type="Pfam" id="PF00307">
    <property type="entry name" value="CH"/>
    <property type="match status" value="1"/>
</dbReference>
<evidence type="ECO:0000259" key="3">
    <source>
        <dbReference type="PROSITE" id="PS50021"/>
    </source>
</evidence>
<feature type="region of interest" description="Disordered" evidence="1">
    <location>
        <begin position="161"/>
        <end position="218"/>
    </location>
</feature>
<protein>
    <submittedName>
        <fullName evidence="5">Calponin homology domain containing protein</fullName>
    </submittedName>
</protein>
<proteinExistence type="predicted"/>
<feature type="compositionally biased region" description="Basic and acidic residues" evidence="1">
    <location>
        <begin position="209"/>
        <end position="218"/>
    </location>
</feature>
<evidence type="ECO:0000256" key="2">
    <source>
        <dbReference type="SAM" id="Phobius"/>
    </source>
</evidence>
<dbReference type="AlphaFoldDB" id="A0A1Y1IV89"/>
<dbReference type="STRING" id="105231.A0A1Y1IV89"/>
<dbReference type="PROSITE" id="PS50021">
    <property type="entry name" value="CH"/>
    <property type="match status" value="1"/>
</dbReference>
<dbReference type="PANTHER" id="PTHR46756:SF18">
    <property type="entry name" value="GAS2-LIKE PROTEIN PICKLED EGGS"/>
    <property type="match status" value="1"/>
</dbReference>
<dbReference type="PANTHER" id="PTHR46756">
    <property type="entry name" value="TRANSGELIN"/>
    <property type="match status" value="1"/>
</dbReference>
<dbReference type="OMA" id="KQQARIW"/>
<dbReference type="SMART" id="SM00033">
    <property type="entry name" value="CH"/>
    <property type="match status" value="1"/>
</dbReference>
<evidence type="ECO:0000256" key="1">
    <source>
        <dbReference type="SAM" id="MobiDB-lite"/>
    </source>
</evidence>
<dbReference type="InterPro" id="IPR036872">
    <property type="entry name" value="CH_dom_sf"/>
</dbReference>
<evidence type="ECO:0000313" key="5">
    <source>
        <dbReference type="EMBL" id="GAQ92607.1"/>
    </source>
</evidence>
<dbReference type="InterPro" id="IPR018392">
    <property type="entry name" value="LysM"/>
</dbReference>
<keyword evidence="2" id="KW-0812">Transmembrane</keyword>
<dbReference type="EMBL" id="DF238018">
    <property type="protein sequence ID" value="GAQ92607.1"/>
    <property type="molecule type" value="Genomic_DNA"/>
</dbReference>
<accession>A0A1Y1IV89</accession>
<dbReference type="CDD" id="cd00118">
    <property type="entry name" value="LysM"/>
    <property type="match status" value="1"/>
</dbReference>
<dbReference type="Gene3D" id="1.10.418.10">
    <property type="entry name" value="Calponin-like domain"/>
    <property type="match status" value="1"/>
</dbReference>
<keyword evidence="2" id="KW-0472">Membrane</keyword>
<dbReference type="PROSITE" id="PS51782">
    <property type="entry name" value="LYSM"/>
    <property type="match status" value="1"/>
</dbReference>
<sequence length="305" mass="33490">MSSGPPPDIVDTAASDKDLDTDHLQKCARIWLEGLLKESLDPDKTLLEVLQDGEILLRVARGLKTAKASGPEAARASYAKKGANSRSSQKLSYLAYNNVEYFLNFCREVGLNDIHLFSPSDLVESKDVRRVCVCLRMLSSKVKDAVAVSFEDVESLQKMRRRPSTKVGDILETFQPRRPTEDAAVSEPPAKANGVSSRRDSLSGTSRLPDSDSSKANRSDDLGFPLWAPVAAGLLAVVGIFLARRAGKKKPAKTPLPLSEYEIQKGDTLIHISGRVGKAHWEDLVKLNPTIENPDLIYPKDKLKL</sequence>
<dbReference type="SUPFAM" id="SSF54106">
    <property type="entry name" value="LysM domain"/>
    <property type="match status" value="1"/>
</dbReference>
<organism evidence="5 6">
    <name type="scientific">Klebsormidium nitens</name>
    <name type="common">Green alga</name>
    <name type="synonym">Ulothrix nitens</name>
    <dbReference type="NCBI Taxonomy" id="105231"/>
    <lineage>
        <taxon>Eukaryota</taxon>
        <taxon>Viridiplantae</taxon>
        <taxon>Streptophyta</taxon>
        <taxon>Klebsormidiophyceae</taxon>
        <taxon>Klebsormidiales</taxon>
        <taxon>Klebsormidiaceae</taxon>
        <taxon>Klebsormidium</taxon>
    </lineage>
</organism>
<dbReference type="CDD" id="cd00014">
    <property type="entry name" value="CH_SF"/>
    <property type="match status" value="1"/>
</dbReference>
<dbReference type="OrthoDB" id="21595at2759"/>
<feature type="domain" description="Calponin-homology (CH)" evidence="3">
    <location>
        <begin position="22"/>
        <end position="143"/>
    </location>
</feature>
<evidence type="ECO:0000313" key="6">
    <source>
        <dbReference type="Proteomes" id="UP000054558"/>
    </source>
</evidence>
<name>A0A1Y1IV89_KLENI</name>
<feature type="transmembrane region" description="Helical" evidence="2">
    <location>
        <begin position="224"/>
        <end position="243"/>
    </location>
</feature>
<dbReference type="InterPro" id="IPR001715">
    <property type="entry name" value="CH_dom"/>
</dbReference>
<evidence type="ECO:0000259" key="4">
    <source>
        <dbReference type="PROSITE" id="PS51782"/>
    </source>
</evidence>
<feature type="domain" description="LysM" evidence="4">
    <location>
        <begin position="259"/>
        <end position="305"/>
    </location>
</feature>
<dbReference type="SUPFAM" id="SSF47576">
    <property type="entry name" value="Calponin-homology domain, CH-domain"/>
    <property type="match status" value="1"/>
</dbReference>